<reference evidence="2 3" key="1">
    <citation type="submission" date="2024-11" db="EMBL/GenBank/DDBJ databases">
        <title>Adaptive evolution of stress response genes in parasites aligns with host niche diversity.</title>
        <authorList>
            <person name="Hahn C."/>
            <person name="Resl P."/>
        </authorList>
    </citation>
    <scope>NUCLEOTIDE SEQUENCE [LARGE SCALE GENOMIC DNA]</scope>
    <source>
        <strain evidence="2">EGGRZ-B1_66</strain>
        <tissue evidence="2">Body</tissue>
    </source>
</reference>
<protein>
    <submittedName>
        <fullName evidence="2">Uncharacterized protein</fullName>
    </submittedName>
</protein>
<accession>A0ABD2PS25</accession>
<evidence type="ECO:0000256" key="1">
    <source>
        <dbReference type="SAM" id="MobiDB-lite"/>
    </source>
</evidence>
<dbReference type="EMBL" id="JBJKFK010003342">
    <property type="protein sequence ID" value="KAL3310000.1"/>
    <property type="molecule type" value="Genomic_DNA"/>
</dbReference>
<feature type="region of interest" description="Disordered" evidence="1">
    <location>
        <begin position="263"/>
        <end position="291"/>
    </location>
</feature>
<name>A0ABD2PS25_9PLAT</name>
<sequence length="445" mass="48436">MTLFELLCRQINPPGTTLTAASQYGGSLSGGMSSLFVPKTSSVLIPGGTTPVQVTLRNNPASKILRRRTLSMRDSFDESQNSPLGSKLAVGSQDINSLASPQEQAFSKQVELAFYGLRHLRSGFSKLEKSASVLYLGESFGQDTPEDAERPCSEMTHFRLQINQLKSTLKSLQLETSCGGSILEQDESEMVMGRESPIDVPVSSCLPESMLMDESEYEARYRQSASFLDSVKHLTSQSSPFDCIVTSHQYDNQKFSQHLDFLRSGSSKRSSGTKRLASTNKSSAITRDSTRASLRLKSPTSNTVRFDQTTPRGCATVTNDERETLGRVAAGITQSRPFLNQLSPCYSVPDLVSMDQKSKSSKKEGSSLLSQRGSLLSTSGLLIPAPEHEAVQAEDFKPIASDTGTQLDAHLAVCDTLNLLPPINRDDLLSLATRLPEHLANILTG</sequence>
<keyword evidence="3" id="KW-1185">Reference proteome</keyword>
<feature type="compositionally biased region" description="Low complexity" evidence="1">
    <location>
        <begin position="263"/>
        <end position="275"/>
    </location>
</feature>
<feature type="compositionally biased region" description="Polar residues" evidence="1">
    <location>
        <begin position="276"/>
        <end position="287"/>
    </location>
</feature>
<dbReference type="AlphaFoldDB" id="A0ABD2PS25"/>
<comment type="caution">
    <text evidence="2">The sequence shown here is derived from an EMBL/GenBank/DDBJ whole genome shotgun (WGS) entry which is preliminary data.</text>
</comment>
<evidence type="ECO:0000313" key="3">
    <source>
        <dbReference type="Proteomes" id="UP001626550"/>
    </source>
</evidence>
<organism evidence="2 3">
    <name type="scientific">Cichlidogyrus casuarinus</name>
    <dbReference type="NCBI Taxonomy" id="1844966"/>
    <lineage>
        <taxon>Eukaryota</taxon>
        <taxon>Metazoa</taxon>
        <taxon>Spiralia</taxon>
        <taxon>Lophotrochozoa</taxon>
        <taxon>Platyhelminthes</taxon>
        <taxon>Monogenea</taxon>
        <taxon>Monopisthocotylea</taxon>
        <taxon>Dactylogyridea</taxon>
        <taxon>Ancyrocephalidae</taxon>
        <taxon>Cichlidogyrus</taxon>
    </lineage>
</organism>
<dbReference type="Proteomes" id="UP001626550">
    <property type="component" value="Unassembled WGS sequence"/>
</dbReference>
<gene>
    <name evidence="2" type="ORF">Ciccas_011440</name>
</gene>
<evidence type="ECO:0000313" key="2">
    <source>
        <dbReference type="EMBL" id="KAL3310000.1"/>
    </source>
</evidence>
<proteinExistence type="predicted"/>